<dbReference type="RefSeq" id="WP_121201389.1">
    <property type="nucleotide sequence ID" value="NZ_RBKU01000001.1"/>
</dbReference>
<keyword evidence="2" id="KW-1185">Reference proteome</keyword>
<dbReference type="AlphaFoldDB" id="A0A495JAE7"/>
<sequence>MLIDKDKELKQAVLDLSVAEKDKLLLKLISKDVVLMEQLRYKLIDSKDSDNARFERTKEQIIVYFERIANYVLNLSPGELMMELRYLSGFVNDYHLITKDKIGEVELRLLIFERLLNLKLSVIKAVKKHNQKLLVYLAGRLKHILEKYSKLHEDHQFDLKERFDFVFNNPDCVTIKSFM</sequence>
<proteinExistence type="predicted"/>
<evidence type="ECO:0000313" key="1">
    <source>
        <dbReference type="EMBL" id="RKR85332.1"/>
    </source>
</evidence>
<dbReference type="EMBL" id="RBKU01000001">
    <property type="protein sequence ID" value="RKR85332.1"/>
    <property type="molecule type" value="Genomic_DNA"/>
</dbReference>
<evidence type="ECO:0000313" key="2">
    <source>
        <dbReference type="Proteomes" id="UP000268007"/>
    </source>
</evidence>
<dbReference type="OrthoDB" id="978748at2"/>
<dbReference type="Proteomes" id="UP000268007">
    <property type="component" value="Unassembled WGS sequence"/>
</dbReference>
<name>A0A495JAE7_9SPHI</name>
<reference evidence="1 2" key="1">
    <citation type="submission" date="2018-10" db="EMBL/GenBank/DDBJ databases">
        <title>Genomic Encyclopedia of Archaeal and Bacterial Type Strains, Phase II (KMG-II): from individual species to whole genera.</title>
        <authorList>
            <person name="Goeker M."/>
        </authorList>
    </citation>
    <scope>NUCLEOTIDE SEQUENCE [LARGE SCALE GENOMIC DNA]</scope>
    <source>
        <strain evidence="1 2">DSM 18602</strain>
    </source>
</reference>
<accession>A0A495JAE7</accession>
<organism evidence="1 2">
    <name type="scientific">Mucilaginibacter gracilis</name>
    <dbReference type="NCBI Taxonomy" id="423350"/>
    <lineage>
        <taxon>Bacteria</taxon>
        <taxon>Pseudomonadati</taxon>
        <taxon>Bacteroidota</taxon>
        <taxon>Sphingobacteriia</taxon>
        <taxon>Sphingobacteriales</taxon>
        <taxon>Sphingobacteriaceae</taxon>
        <taxon>Mucilaginibacter</taxon>
    </lineage>
</organism>
<protein>
    <submittedName>
        <fullName evidence="1">Uncharacterized protein</fullName>
    </submittedName>
</protein>
<comment type="caution">
    <text evidence="1">The sequence shown here is derived from an EMBL/GenBank/DDBJ whole genome shotgun (WGS) entry which is preliminary data.</text>
</comment>
<gene>
    <name evidence="1" type="ORF">BDD43_5601</name>
</gene>